<dbReference type="AlphaFoldDB" id="A0A9K3KCX6"/>
<sequence length="288" mass="32723">MKPNHRGPRCSCCVLKEEEIQKARQTLRQWNFDPDEVTKPTCDWYESSLLREQHPDCIPYVDRLSTPMVIMAHLNDLTTMKYILQQATSRGTNAVNVLTQTDDFGLFPLYTAISEPHDEETVLKTVQWLVQNGADVQQTVHGLYTAFRRATFKGLSKVATWLVIEAGAFLCEDSVEFCHSSAKRLMQPVKLSYDTAGCTWTSAAHADDIHQHLFEWATKTLETRSNFSWMMLGTKRSSSSLQVLNGHPGMMEHIAQFAGVETRQTVLVTARGLLGHKVWYDLCERTPL</sequence>
<evidence type="ECO:0000313" key="1">
    <source>
        <dbReference type="EMBL" id="KAG7341434.1"/>
    </source>
</evidence>
<accession>A0A9K3KCX6</accession>
<proteinExistence type="predicted"/>
<organism evidence="1 2">
    <name type="scientific">Nitzschia inconspicua</name>
    <dbReference type="NCBI Taxonomy" id="303405"/>
    <lineage>
        <taxon>Eukaryota</taxon>
        <taxon>Sar</taxon>
        <taxon>Stramenopiles</taxon>
        <taxon>Ochrophyta</taxon>
        <taxon>Bacillariophyta</taxon>
        <taxon>Bacillariophyceae</taxon>
        <taxon>Bacillariophycidae</taxon>
        <taxon>Bacillariales</taxon>
        <taxon>Bacillariaceae</taxon>
        <taxon>Nitzschia</taxon>
    </lineage>
</organism>
<reference evidence="1" key="2">
    <citation type="submission" date="2021-04" db="EMBL/GenBank/DDBJ databases">
        <authorList>
            <person name="Podell S."/>
        </authorList>
    </citation>
    <scope>NUCLEOTIDE SEQUENCE</scope>
    <source>
        <strain evidence="1">Hildebrandi</strain>
    </source>
</reference>
<evidence type="ECO:0000313" key="2">
    <source>
        <dbReference type="Proteomes" id="UP000693970"/>
    </source>
</evidence>
<keyword evidence="2" id="KW-1185">Reference proteome</keyword>
<reference evidence="1" key="1">
    <citation type="journal article" date="2021" name="Sci. Rep.">
        <title>Diploid genomic architecture of Nitzschia inconspicua, an elite biomass production diatom.</title>
        <authorList>
            <person name="Oliver A."/>
            <person name="Podell S."/>
            <person name="Pinowska A."/>
            <person name="Traller J.C."/>
            <person name="Smith S.R."/>
            <person name="McClure R."/>
            <person name="Beliaev A."/>
            <person name="Bohutskyi P."/>
            <person name="Hill E.A."/>
            <person name="Rabines A."/>
            <person name="Zheng H."/>
            <person name="Allen L.Z."/>
            <person name="Kuo A."/>
            <person name="Grigoriev I.V."/>
            <person name="Allen A.E."/>
            <person name="Hazlebeck D."/>
            <person name="Allen E.E."/>
        </authorList>
    </citation>
    <scope>NUCLEOTIDE SEQUENCE</scope>
    <source>
        <strain evidence="1">Hildebrandi</strain>
    </source>
</reference>
<gene>
    <name evidence="1" type="ORF">IV203_023386</name>
</gene>
<protein>
    <submittedName>
        <fullName evidence="1">Uncharacterized protein</fullName>
    </submittedName>
</protein>
<dbReference type="Proteomes" id="UP000693970">
    <property type="component" value="Unassembled WGS sequence"/>
</dbReference>
<comment type="caution">
    <text evidence="1">The sequence shown here is derived from an EMBL/GenBank/DDBJ whole genome shotgun (WGS) entry which is preliminary data.</text>
</comment>
<dbReference type="EMBL" id="JAGRRH010000026">
    <property type="protein sequence ID" value="KAG7341434.1"/>
    <property type="molecule type" value="Genomic_DNA"/>
</dbReference>
<name>A0A9K3KCX6_9STRA</name>